<name>A0A075R6M3_BRELA</name>
<organism evidence="1 2">
    <name type="scientific">Brevibacillus laterosporus LMG 15441</name>
    <dbReference type="NCBI Taxonomy" id="1042163"/>
    <lineage>
        <taxon>Bacteria</taxon>
        <taxon>Bacillati</taxon>
        <taxon>Bacillota</taxon>
        <taxon>Bacilli</taxon>
        <taxon>Bacillales</taxon>
        <taxon>Paenibacillaceae</taxon>
        <taxon>Brevibacillus</taxon>
    </lineage>
</organism>
<protein>
    <submittedName>
        <fullName evidence="1">Uncharacterized protein</fullName>
    </submittedName>
</protein>
<proteinExistence type="predicted"/>
<dbReference type="KEGG" id="blr:BRLA_c024730"/>
<gene>
    <name evidence="1" type="ORF">BRLA_c024730</name>
</gene>
<dbReference type="HOGENOM" id="CLU_2767775_0_0_9"/>
<reference evidence="1 2" key="1">
    <citation type="journal article" date="2011" name="J. Bacteriol.">
        <title>Genome sequence of Brevibacillus laterosporus LMG 15441, a pathogen of invertebrates.</title>
        <authorList>
            <person name="Djukic M."/>
            <person name="Poehlein A."/>
            <person name="Thurmer A."/>
            <person name="Daniel R."/>
        </authorList>
    </citation>
    <scope>NUCLEOTIDE SEQUENCE [LARGE SCALE GENOMIC DNA]</scope>
    <source>
        <strain evidence="1 2">LMG 15441</strain>
    </source>
</reference>
<dbReference type="STRING" id="1042163.BRLA_c024730"/>
<keyword evidence="2" id="KW-1185">Reference proteome</keyword>
<dbReference type="Proteomes" id="UP000005850">
    <property type="component" value="Chromosome"/>
</dbReference>
<dbReference type="AlphaFoldDB" id="A0A075R6M3"/>
<evidence type="ECO:0000313" key="1">
    <source>
        <dbReference type="EMBL" id="AIG26793.1"/>
    </source>
</evidence>
<sequence>MTLQKLLVERVNETDDVYVSFKIFETYQEYISAVENNSCLPDLIKPLMDLDALFRRSPWADSSNKIFIG</sequence>
<evidence type="ECO:0000313" key="2">
    <source>
        <dbReference type="Proteomes" id="UP000005850"/>
    </source>
</evidence>
<accession>A0A075R6M3</accession>
<dbReference type="EMBL" id="CP007806">
    <property type="protein sequence ID" value="AIG26793.1"/>
    <property type="molecule type" value="Genomic_DNA"/>
</dbReference>